<dbReference type="InterPro" id="IPR024978">
    <property type="entry name" value="Homeodomain_phBC6A51-type"/>
</dbReference>
<dbReference type="SUPFAM" id="SSF88659">
    <property type="entry name" value="Sigma3 and sigma4 domains of RNA polymerase sigma factors"/>
    <property type="match status" value="1"/>
</dbReference>
<evidence type="ECO:0000313" key="2">
    <source>
        <dbReference type="EMBL" id="OTP18738.1"/>
    </source>
</evidence>
<gene>
    <name evidence="3" type="ORF">A5888_000516</name>
    <name evidence="2" type="ORF">A5888_000552</name>
</gene>
<reference evidence="3" key="2">
    <citation type="submission" date="2017-05" db="EMBL/GenBank/DDBJ databases">
        <authorList>
            <consortium name="The Broad Institute Genomics Platform"/>
            <consortium name="The Broad Institute Genomic Center for Infectious Diseases"/>
            <person name="Earl A."/>
            <person name="Manson A."/>
            <person name="Schwartman J."/>
            <person name="Gilmore M."/>
            <person name="Abouelleil A."/>
            <person name="Cao P."/>
            <person name="Chapman S."/>
            <person name="Cusick C."/>
            <person name="Shea T."/>
            <person name="Young S."/>
            <person name="Neafsey D."/>
            <person name="Nusbaum C."/>
            <person name="Birren B."/>
        </authorList>
    </citation>
    <scope>NUCLEOTIDE SEQUENCE</scope>
    <source>
        <strain evidence="3">9E7_DIV0242</strain>
    </source>
</reference>
<dbReference type="EMBL" id="CP147247">
    <property type="protein sequence ID" value="WYJ88797.1"/>
    <property type="molecule type" value="Genomic_DNA"/>
</dbReference>
<dbReference type="AlphaFoldDB" id="A0A242KD74"/>
<evidence type="ECO:0000313" key="3">
    <source>
        <dbReference type="EMBL" id="WYJ88797.1"/>
    </source>
</evidence>
<organism evidence="2">
    <name type="scientific">Candidatus Enterococcus clewellii</name>
    <dbReference type="NCBI Taxonomy" id="1834193"/>
    <lineage>
        <taxon>Bacteria</taxon>
        <taxon>Bacillati</taxon>
        <taxon>Bacillota</taxon>
        <taxon>Bacilli</taxon>
        <taxon>Lactobacillales</taxon>
        <taxon>Enterococcaceae</taxon>
        <taxon>Enterococcus</taxon>
    </lineage>
</organism>
<dbReference type="Pfam" id="PF13022">
    <property type="entry name" value="HTH_Tnp_1_2"/>
    <property type="match status" value="1"/>
</dbReference>
<dbReference type="InterPro" id="IPR013324">
    <property type="entry name" value="RNA_pol_sigma_r3/r4-like"/>
</dbReference>
<dbReference type="OrthoDB" id="2199833at2"/>
<dbReference type="EMBL" id="NGMM01000001">
    <property type="protein sequence ID" value="OTP18738.1"/>
    <property type="molecule type" value="Genomic_DNA"/>
</dbReference>
<dbReference type="Gene3D" id="1.10.10.60">
    <property type="entry name" value="Homeodomain-like"/>
    <property type="match status" value="1"/>
</dbReference>
<protein>
    <recommendedName>
        <fullName evidence="1">Homeodomain phBC6A51-type domain-containing protein</fullName>
    </recommendedName>
</protein>
<reference evidence="2" key="1">
    <citation type="submission" date="2017-05" db="EMBL/GenBank/DDBJ databases">
        <title>The Genome Sequence of Enterococcus sp. 9E7_DIV0242.</title>
        <authorList>
            <consortium name="The Broad Institute Genomics Platform"/>
            <consortium name="The Broad Institute Genomic Center for Infectious Diseases"/>
            <person name="Earl A."/>
            <person name="Manson A."/>
            <person name="Schwartman J."/>
            <person name="Gilmore M."/>
            <person name="Abouelleil A."/>
            <person name="Cao P."/>
            <person name="Chapman S."/>
            <person name="Cusick C."/>
            <person name="Shea T."/>
            <person name="Young S."/>
            <person name="Neafsey D."/>
            <person name="Nusbaum C."/>
            <person name="Birren B."/>
        </authorList>
    </citation>
    <scope>NUCLEOTIDE SEQUENCE [LARGE SCALE GENOMIC DNA]</scope>
    <source>
        <strain evidence="2">9E7_DIV0242</strain>
    </source>
</reference>
<feature type="domain" description="Homeodomain phBC6A51-type" evidence="1">
    <location>
        <begin position="7"/>
        <end position="118"/>
    </location>
</feature>
<reference evidence="3" key="3">
    <citation type="submission" date="2024-03" db="EMBL/GenBank/DDBJ databases">
        <title>The Genome Sequence of Enterococcus sp. DIV0242b.</title>
        <authorList>
            <consortium name="The Broad Institute Genomics Platform"/>
            <consortium name="The Broad Institute Microbial Omics Core"/>
            <consortium name="The Broad Institute Genomic Center for Infectious Diseases"/>
            <person name="Earl A."/>
            <person name="Manson A."/>
            <person name="Gilmore M."/>
            <person name="Schwartman J."/>
            <person name="Shea T."/>
            <person name="Abouelleil A."/>
            <person name="Cao P."/>
            <person name="Chapman S."/>
            <person name="Cusick C."/>
            <person name="Young S."/>
            <person name="Neafsey D."/>
            <person name="Nusbaum C."/>
            <person name="Birren B."/>
        </authorList>
    </citation>
    <scope>NUCLEOTIDE SEQUENCE</scope>
    <source>
        <strain evidence="3">9E7_DIV0242</strain>
    </source>
</reference>
<name>A0A242KD74_9ENTE</name>
<keyword evidence="4" id="KW-1185">Reference proteome</keyword>
<proteinExistence type="predicted"/>
<dbReference type="Proteomes" id="UP000195141">
    <property type="component" value="Chromosome"/>
</dbReference>
<evidence type="ECO:0000313" key="4">
    <source>
        <dbReference type="Proteomes" id="UP000195141"/>
    </source>
</evidence>
<accession>A0A242KD74</accession>
<sequence>MTIKRYKADHLSDTQLECIELLLYKDIVGMTHEEIAEQLGINAKTIYMWKREELFQKKLTERAVEEMDTLAPDLFIWMQKVMSPTSKYKESTQVKTAELIMKKLGILKQVSEVETTATIMDNRKQTVEELMKSYGIKRD</sequence>
<dbReference type="RefSeq" id="WP_086347692.1">
    <property type="nucleotide sequence ID" value="NZ_CP147247.1"/>
</dbReference>
<evidence type="ECO:0000259" key="1">
    <source>
        <dbReference type="Pfam" id="PF13022"/>
    </source>
</evidence>